<sequence length="97" mass="10298">MFHSRVKLAAWNAGRSVITAQKNFATASSVSSTAGNHRVVVIGCGTAGLAISHQLLRSANLPKMTLLLSTRRHGITTSPDGLWSAVVSKPKRSCEAR</sequence>
<keyword evidence="2" id="KW-1185">Reference proteome</keyword>
<gene>
    <name evidence="1" type="ORF">V1517DRAFT_326688</name>
</gene>
<proteinExistence type="predicted"/>
<comment type="caution">
    <text evidence="1">The sequence shown here is derived from an EMBL/GenBank/DDBJ whole genome shotgun (WGS) entry which is preliminary data.</text>
</comment>
<accession>A0ACC3TJH4</accession>
<dbReference type="EMBL" id="MU970101">
    <property type="protein sequence ID" value="KAK9321313.1"/>
    <property type="molecule type" value="Genomic_DNA"/>
</dbReference>
<name>A0ACC3TJH4_9ASCO</name>
<evidence type="ECO:0000313" key="1">
    <source>
        <dbReference type="EMBL" id="KAK9321313.1"/>
    </source>
</evidence>
<organism evidence="1 2">
    <name type="scientific">Lipomyces orientalis</name>
    <dbReference type="NCBI Taxonomy" id="1233043"/>
    <lineage>
        <taxon>Eukaryota</taxon>
        <taxon>Fungi</taxon>
        <taxon>Dikarya</taxon>
        <taxon>Ascomycota</taxon>
        <taxon>Saccharomycotina</taxon>
        <taxon>Lipomycetes</taxon>
        <taxon>Lipomycetales</taxon>
        <taxon>Lipomycetaceae</taxon>
        <taxon>Lipomyces</taxon>
    </lineage>
</organism>
<dbReference type="Proteomes" id="UP001489719">
    <property type="component" value="Unassembled WGS sequence"/>
</dbReference>
<protein>
    <submittedName>
        <fullName evidence="1">Uncharacterized protein</fullName>
    </submittedName>
</protein>
<reference evidence="2" key="1">
    <citation type="journal article" date="2024" name="Front. Bioeng. Biotechnol.">
        <title>Genome-scale model development and genomic sequencing of the oleaginous clade Lipomyces.</title>
        <authorList>
            <person name="Czajka J.J."/>
            <person name="Han Y."/>
            <person name="Kim J."/>
            <person name="Mondo S.J."/>
            <person name="Hofstad B.A."/>
            <person name="Robles A."/>
            <person name="Haridas S."/>
            <person name="Riley R."/>
            <person name="LaButti K."/>
            <person name="Pangilinan J."/>
            <person name="Andreopoulos W."/>
            <person name="Lipzen A."/>
            <person name="Yan J."/>
            <person name="Wang M."/>
            <person name="Ng V."/>
            <person name="Grigoriev I.V."/>
            <person name="Spatafora J.W."/>
            <person name="Magnuson J.K."/>
            <person name="Baker S.E."/>
            <person name="Pomraning K.R."/>
        </authorList>
    </citation>
    <scope>NUCLEOTIDE SEQUENCE [LARGE SCALE GENOMIC DNA]</scope>
    <source>
        <strain evidence="2">CBS 10300</strain>
    </source>
</reference>
<evidence type="ECO:0000313" key="2">
    <source>
        <dbReference type="Proteomes" id="UP001489719"/>
    </source>
</evidence>